<evidence type="ECO:0000313" key="4">
    <source>
        <dbReference type="Proteomes" id="UP000019151"/>
    </source>
</evidence>
<dbReference type="PATRIC" id="fig|861299.3.peg.795"/>
<dbReference type="eggNOG" id="COG2972">
    <property type="taxonomic scope" value="Bacteria"/>
</dbReference>
<dbReference type="EMBL" id="CP007128">
    <property type="protein sequence ID" value="AHG88318.1"/>
    <property type="molecule type" value="Genomic_DNA"/>
</dbReference>
<gene>
    <name evidence="3" type="ORF">J421_0781</name>
</gene>
<dbReference type="GO" id="GO:0016020">
    <property type="term" value="C:membrane"/>
    <property type="evidence" value="ECO:0007669"/>
    <property type="project" value="InterPro"/>
</dbReference>
<keyword evidence="3" id="KW-0808">Transferase</keyword>
<dbReference type="Pfam" id="PF06580">
    <property type="entry name" value="His_kinase"/>
    <property type="match status" value="1"/>
</dbReference>
<dbReference type="PANTHER" id="PTHR34220">
    <property type="entry name" value="SENSOR HISTIDINE KINASE YPDA"/>
    <property type="match status" value="1"/>
</dbReference>
<dbReference type="HOGENOM" id="CLU_020473_1_1_0"/>
<keyword evidence="4" id="KW-1185">Reference proteome</keyword>
<dbReference type="GO" id="GO:0000155">
    <property type="term" value="F:phosphorelay sensor kinase activity"/>
    <property type="evidence" value="ECO:0007669"/>
    <property type="project" value="InterPro"/>
</dbReference>
<evidence type="ECO:0000259" key="2">
    <source>
        <dbReference type="SMART" id="SM00387"/>
    </source>
</evidence>
<dbReference type="Gene3D" id="3.30.565.10">
    <property type="entry name" value="Histidine kinase-like ATPase, C-terminal domain"/>
    <property type="match status" value="1"/>
</dbReference>
<feature type="compositionally biased region" description="Low complexity" evidence="1">
    <location>
        <begin position="335"/>
        <end position="346"/>
    </location>
</feature>
<reference evidence="3 4" key="1">
    <citation type="journal article" date="2014" name="Genome Announc.">
        <title>Genome Sequence and Methylome of Soil Bacterium Gemmatirosa kalamazoonensis KBS708T, a Member of the Rarely Cultivated Gemmatimonadetes Phylum.</title>
        <authorList>
            <person name="Debruyn J.M."/>
            <person name="Radosevich M."/>
            <person name="Wommack K.E."/>
            <person name="Polson S.W."/>
            <person name="Hauser L.J."/>
            <person name="Fawaz M.N."/>
            <person name="Korlach J."/>
            <person name="Tsai Y.C."/>
        </authorList>
    </citation>
    <scope>NUCLEOTIDE SEQUENCE [LARGE SCALE GENOMIC DNA]</scope>
    <source>
        <strain evidence="3 4">KBS708</strain>
    </source>
</reference>
<feature type="region of interest" description="Disordered" evidence="1">
    <location>
        <begin position="328"/>
        <end position="352"/>
    </location>
</feature>
<evidence type="ECO:0000313" key="3">
    <source>
        <dbReference type="EMBL" id="AHG88318.1"/>
    </source>
</evidence>
<dbReference type="InterPro" id="IPR036890">
    <property type="entry name" value="HATPase_C_sf"/>
</dbReference>
<dbReference type="InterPro" id="IPR003594">
    <property type="entry name" value="HATPase_dom"/>
</dbReference>
<dbReference type="RefSeq" id="WP_104022222.1">
    <property type="nucleotide sequence ID" value="NZ_CP007128.1"/>
</dbReference>
<dbReference type="Proteomes" id="UP000019151">
    <property type="component" value="Chromosome"/>
</dbReference>
<proteinExistence type="predicted"/>
<dbReference type="InParanoid" id="W0RFZ8"/>
<dbReference type="FunCoup" id="W0RFZ8">
    <property type="interactions" value="47"/>
</dbReference>
<dbReference type="OrthoDB" id="2514702at2"/>
<dbReference type="InterPro" id="IPR050640">
    <property type="entry name" value="Bact_2-comp_sensor_kinase"/>
</dbReference>
<evidence type="ECO:0000256" key="1">
    <source>
        <dbReference type="SAM" id="MobiDB-lite"/>
    </source>
</evidence>
<sequence length="397" mass="42472">MSHPASTTLAASPPRQLAAVAAASRAAQAARPAFGRGWRRYGLAFAGWTLAGVVLMQQARLTGGGQEAGWVIKMFVDMWIWALFTPAIMDLGRDYPVDRARWVSRGLLHVASALAFALLDAVLMWSLQPYLGGSAPQLGLATEFARRLFANEASYLVLVAIGIAARHAEEARDRQLAAAALATELADAKLAALNAQLRPHFLFNTLNAIAELVHVDAQAADRTVTALGGLLRRSLAAGDRQEVPLREELACVDEYLAIVATRLDERLTVSTAIAPDVLDAKVPSFLLQPLVENAVRHGVERTADGGRVEIAAWRDGEWLRVEVRDDGAGLRHTSNGPNGPNGPNGARPGGVGLRTTRERLRHLYGDAQAFELRAASADGGRRGAVAAVRLPFSPTVS</sequence>
<feature type="domain" description="Histidine kinase/HSP90-like ATPase" evidence="2">
    <location>
        <begin position="278"/>
        <end position="394"/>
    </location>
</feature>
<dbReference type="AlphaFoldDB" id="W0RFZ8"/>
<dbReference type="KEGG" id="gba:J421_0781"/>
<protein>
    <submittedName>
        <fullName evidence="3">Histidine kinase internal region</fullName>
    </submittedName>
</protein>
<dbReference type="InterPro" id="IPR010559">
    <property type="entry name" value="Sig_transdc_His_kin_internal"/>
</dbReference>
<keyword evidence="3" id="KW-0418">Kinase</keyword>
<dbReference type="SUPFAM" id="SSF55874">
    <property type="entry name" value="ATPase domain of HSP90 chaperone/DNA topoisomerase II/histidine kinase"/>
    <property type="match status" value="1"/>
</dbReference>
<dbReference type="PANTHER" id="PTHR34220:SF9">
    <property type="entry name" value="SIGNAL TRANSDUCTION HISTIDINE KINASE INTERNAL REGION DOMAIN-CONTAINING PROTEIN"/>
    <property type="match status" value="1"/>
</dbReference>
<accession>W0RFZ8</accession>
<dbReference type="STRING" id="861299.J421_0781"/>
<name>W0RFZ8_9BACT</name>
<dbReference type="SMART" id="SM00387">
    <property type="entry name" value="HATPase_c"/>
    <property type="match status" value="1"/>
</dbReference>
<organism evidence="3 4">
    <name type="scientific">Gemmatirosa kalamazoonensis</name>
    <dbReference type="NCBI Taxonomy" id="861299"/>
    <lineage>
        <taxon>Bacteria</taxon>
        <taxon>Pseudomonadati</taxon>
        <taxon>Gemmatimonadota</taxon>
        <taxon>Gemmatimonadia</taxon>
        <taxon>Gemmatimonadales</taxon>
        <taxon>Gemmatimonadaceae</taxon>
        <taxon>Gemmatirosa</taxon>
    </lineage>
</organism>
<dbReference type="Pfam" id="PF02518">
    <property type="entry name" value="HATPase_c"/>
    <property type="match status" value="1"/>
</dbReference>